<keyword evidence="3" id="KW-0436">Ligase</keyword>
<evidence type="ECO:0000256" key="4">
    <source>
        <dbReference type="ARBA" id="ARBA00022741"/>
    </source>
</evidence>
<keyword evidence="6" id="KW-0648">Protein biosynthesis</keyword>
<dbReference type="VEuPathDB" id="ToxoDB:BESB_021500"/>
<comment type="caution">
    <text evidence="11">The sequence shown here is derived from an EMBL/GenBank/DDBJ whole genome shotgun (WGS) entry which is preliminary data.</text>
</comment>
<proteinExistence type="inferred from homology"/>
<accession>A0A2A9M2P2</accession>
<dbReference type="InterPro" id="IPR001412">
    <property type="entry name" value="aa-tRNA-synth_I_CS"/>
</dbReference>
<keyword evidence="7 11" id="KW-0030">Aminoacyl-tRNA synthetase</keyword>
<dbReference type="FunFam" id="3.40.50.620:FF:000454">
    <property type="entry name" value="Tryptophan--tRNA ligase, cytoplasmic"/>
    <property type="match status" value="1"/>
</dbReference>
<organism evidence="11 12">
    <name type="scientific">Besnoitia besnoiti</name>
    <name type="common">Apicomplexan protozoan</name>
    <dbReference type="NCBI Taxonomy" id="94643"/>
    <lineage>
        <taxon>Eukaryota</taxon>
        <taxon>Sar</taxon>
        <taxon>Alveolata</taxon>
        <taxon>Apicomplexa</taxon>
        <taxon>Conoidasida</taxon>
        <taxon>Coccidia</taxon>
        <taxon>Eucoccidiorida</taxon>
        <taxon>Eimeriorina</taxon>
        <taxon>Sarcocystidae</taxon>
        <taxon>Besnoitia</taxon>
    </lineage>
</organism>
<keyword evidence="12" id="KW-1185">Reference proteome</keyword>
<dbReference type="PANTHER" id="PTHR10055:SF1">
    <property type="entry name" value="TRYPTOPHAN--TRNA LIGASE, CYTOPLASMIC"/>
    <property type="match status" value="1"/>
</dbReference>
<dbReference type="GO" id="GO:0005737">
    <property type="term" value="C:cytoplasm"/>
    <property type="evidence" value="ECO:0007669"/>
    <property type="project" value="TreeGrafter"/>
</dbReference>
<dbReference type="Gene3D" id="1.10.240.10">
    <property type="entry name" value="Tyrosyl-Transfer RNA Synthetase"/>
    <property type="match status" value="1"/>
</dbReference>
<comment type="similarity">
    <text evidence="1">Belongs to the class-I aminoacyl-tRNA synthetase family.</text>
</comment>
<dbReference type="InterPro" id="IPR014729">
    <property type="entry name" value="Rossmann-like_a/b/a_fold"/>
</dbReference>
<dbReference type="PRINTS" id="PR01039">
    <property type="entry name" value="TRNASYNTHTRP"/>
</dbReference>
<dbReference type="GO" id="GO:0006436">
    <property type="term" value="P:tryptophanyl-tRNA aminoacylation"/>
    <property type="evidence" value="ECO:0007669"/>
    <property type="project" value="InterPro"/>
</dbReference>
<dbReference type="InterPro" id="IPR002306">
    <property type="entry name" value="Trp-tRNA-ligase"/>
</dbReference>
<evidence type="ECO:0000256" key="9">
    <source>
        <dbReference type="ARBA" id="ARBA00049929"/>
    </source>
</evidence>
<dbReference type="PANTHER" id="PTHR10055">
    <property type="entry name" value="TRYPTOPHANYL-TRNA SYNTHETASE"/>
    <property type="match status" value="1"/>
</dbReference>
<evidence type="ECO:0000313" key="11">
    <source>
        <dbReference type="EMBL" id="PFH32209.1"/>
    </source>
</evidence>
<dbReference type="GO" id="GO:0005524">
    <property type="term" value="F:ATP binding"/>
    <property type="evidence" value="ECO:0007669"/>
    <property type="project" value="UniProtKB-KW"/>
</dbReference>
<dbReference type="Gene3D" id="3.40.50.620">
    <property type="entry name" value="HUPs"/>
    <property type="match status" value="1"/>
</dbReference>
<dbReference type="GO" id="GO:0004830">
    <property type="term" value="F:tryptophan-tRNA ligase activity"/>
    <property type="evidence" value="ECO:0007669"/>
    <property type="project" value="UniProtKB-EC"/>
</dbReference>
<evidence type="ECO:0000256" key="3">
    <source>
        <dbReference type="ARBA" id="ARBA00022598"/>
    </source>
</evidence>
<dbReference type="NCBIfam" id="TIGR00233">
    <property type="entry name" value="trpS"/>
    <property type="match status" value="1"/>
</dbReference>
<evidence type="ECO:0000256" key="10">
    <source>
        <dbReference type="SAM" id="MobiDB-lite"/>
    </source>
</evidence>
<dbReference type="AlphaFoldDB" id="A0A2A9M2P2"/>
<dbReference type="GeneID" id="40307211"/>
<keyword evidence="5" id="KW-0067">ATP-binding</keyword>
<evidence type="ECO:0000256" key="7">
    <source>
        <dbReference type="ARBA" id="ARBA00023146"/>
    </source>
</evidence>
<gene>
    <name evidence="11" type="ORF">BESB_021500</name>
</gene>
<dbReference type="CDD" id="cd00806">
    <property type="entry name" value="TrpRS_core"/>
    <property type="match status" value="1"/>
</dbReference>
<dbReference type="Gene3D" id="3.30.54.20">
    <property type="match status" value="1"/>
</dbReference>
<dbReference type="EC" id="6.1.1.2" evidence="2"/>
<feature type="region of interest" description="Disordered" evidence="10">
    <location>
        <begin position="176"/>
        <end position="208"/>
    </location>
</feature>
<dbReference type="FunFam" id="1.10.240.10:FF:000007">
    <property type="entry name" value="Tryptophan--tRNA ligase"/>
    <property type="match status" value="1"/>
</dbReference>
<dbReference type="PROSITE" id="PS00178">
    <property type="entry name" value="AA_TRNA_LIGASE_I"/>
    <property type="match status" value="1"/>
</dbReference>
<evidence type="ECO:0000256" key="2">
    <source>
        <dbReference type="ARBA" id="ARBA00013161"/>
    </source>
</evidence>
<evidence type="ECO:0000256" key="5">
    <source>
        <dbReference type="ARBA" id="ARBA00022840"/>
    </source>
</evidence>
<comment type="catalytic activity">
    <reaction evidence="9">
        <text>tRNA(Trp) + L-tryptophan + ATP = L-tryptophyl-tRNA(Trp) + AMP + diphosphate + H(+)</text>
        <dbReference type="Rhea" id="RHEA:24080"/>
        <dbReference type="Rhea" id="RHEA-COMP:9671"/>
        <dbReference type="Rhea" id="RHEA-COMP:9705"/>
        <dbReference type="ChEBI" id="CHEBI:15378"/>
        <dbReference type="ChEBI" id="CHEBI:30616"/>
        <dbReference type="ChEBI" id="CHEBI:33019"/>
        <dbReference type="ChEBI" id="CHEBI:57912"/>
        <dbReference type="ChEBI" id="CHEBI:78442"/>
        <dbReference type="ChEBI" id="CHEBI:78535"/>
        <dbReference type="ChEBI" id="CHEBI:456215"/>
        <dbReference type="EC" id="6.1.1.2"/>
    </reaction>
</comment>
<dbReference type="SUPFAM" id="SSF52374">
    <property type="entry name" value="Nucleotidylyl transferase"/>
    <property type="match status" value="1"/>
</dbReference>
<dbReference type="RefSeq" id="XP_029216218.1">
    <property type="nucleotide sequence ID" value="XM_029360859.1"/>
</dbReference>
<dbReference type="InterPro" id="IPR002305">
    <property type="entry name" value="aa-tRNA-synth_Ic"/>
</dbReference>
<dbReference type="EMBL" id="NWUJ01000012">
    <property type="protein sequence ID" value="PFH32209.1"/>
    <property type="molecule type" value="Genomic_DNA"/>
</dbReference>
<evidence type="ECO:0000256" key="1">
    <source>
        <dbReference type="ARBA" id="ARBA00005594"/>
    </source>
</evidence>
<evidence type="ECO:0000256" key="6">
    <source>
        <dbReference type="ARBA" id="ARBA00022917"/>
    </source>
</evidence>
<evidence type="ECO:0000313" key="12">
    <source>
        <dbReference type="Proteomes" id="UP000224006"/>
    </source>
</evidence>
<protein>
    <recommendedName>
        <fullName evidence="2">tryptophan--tRNA ligase</fullName>
        <ecNumber evidence="2">6.1.1.2</ecNumber>
    </recommendedName>
    <alternativeName>
        <fullName evidence="8">Tryptophanyl-tRNA synthetase</fullName>
    </alternativeName>
</protein>
<name>A0A2A9M2P2_BESBE</name>
<dbReference type="Pfam" id="PF00579">
    <property type="entry name" value="tRNA-synt_1b"/>
    <property type="match status" value="1"/>
</dbReference>
<feature type="region of interest" description="Disordered" evidence="10">
    <location>
        <begin position="276"/>
        <end position="295"/>
    </location>
</feature>
<keyword evidence="4" id="KW-0547">Nucleotide-binding</keyword>
<dbReference type="Proteomes" id="UP000224006">
    <property type="component" value="Chromosome XI"/>
</dbReference>
<reference evidence="11 12" key="1">
    <citation type="submission" date="2017-09" db="EMBL/GenBank/DDBJ databases">
        <title>Genome sequencing of Besnoitia besnoiti strain Bb-Ger1.</title>
        <authorList>
            <person name="Schares G."/>
            <person name="Venepally P."/>
            <person name="Lorenzi H.A."/>
        </authorList>
    </citation>
    <scope>NUCLEOTIDE SEQUENCE [LARGE SCALE GENOMIC DNA]</scope>
    <source>
        <strain evidence="11 12">Bb-Ger1</strain>
    </source>
</reference>
<dbReference type="OrthoDB" id="10261385at2759"/>
<dbReference type="KEGG" id="bbes:BESB_021500"/>
<evidence type="ECO:0000256" key="8">
    <source>
        <dbReference type="ARBA" id="ARBA00030268"/>
    </source>
</evidence>
<dbReference type="SUPFAM" id="SSF55186">
    <property type="entry name" value="ThrRS/AlaRS common domain"/>
    <property type="match status" value="1"/>
</dbReference>
<dbReference type="InterPro" id="IPR018163">
    <property type="entry name" value="Thr/Ala-tRNA-synth_IIc_edit"/>
</dbReference>
<sequence length="617" mass="68864">MSSSRTPFQDAALAIVKGAACVALGLKTGRTTQNVKFSKDYKAVLTLGPIEASPSATEVELLQTLTSQKIEENAPFRVLTVPRDVADRLYKESYLDEFGIPASVKSVRLVILDEWNINANIHPTLKSTGLISDIKFERFMFIEEKKQLSISIQVVPAVAADAADLCAEEQNVNGEELPSLSQVLPPSGVEDEEAGSSEGSDQTVTPWEVQGSDEGIDYNKLLKKFGCSAITPELVARIEKLTGKRAHHLLRRGIFFSHRDLNLLLDALEKRQNAEKLQASKREDGSAGEAAKGDKESEGPAFYLYTGRGPSSEALHIGHLIPFMFTKYLQDTFDVPLVIQLTDDEKFLFKENLTLEETHRLAFENAKDIIACGFDPDKTFIFSDLSYIQHLYPIILEIQKKVTYNQVRGLFGFCESDNVGKSAFPAVQAAPSFPTAFPMIFGGKKNVRCLIPQAIDQDPYFRMTRDVAPRLGLLKPALIHSRFIPALQGFRTKMSGSVETSSIFVSDTPEQIKTKVNKYAFSGGQATEAEQREKGANLEIDVPYQYLTFLLPDDDLLEEVGRKYQKGEMLTGQVKAILIEEVQKLIKTHQERRALVTDDIVRQFMDPFRPCFQKYAQ</sequence>
<dbReference type="STRING" id="94643.A0A2A9M2P2"/>